<feature type="compositionally biased region" description="Polar residues" evidence="1">
    <location>
        <begin position="178"/>
        <end position="187"/>
    </location>
</feature>
<sequence>MLQITMNSEKYYHSEYNIESYDWNQNNYISRSMNNNNDQDLGQIFNSRFSDEEQYNKLCEYEQYEYLNPYINAHEMPLKNEFEEFMSSEKQYNQEDYSQQQNFTQYQPIQLRSQQSINKHQSNRSQSVSSDSSAHDNSIGYSKSSSSSKDFRNEDSQNISSESAVSASKNQNDESSYHRSANSAKNRQSQHKNVVKNIGLGFKNYLIDSKSPLNSRIQDILKENRITHFEFRNWINQSVKLDQKKEIYKALNIKNQDNIRIQNFKNILNKLFQIFFEEQYALTYLLKNSNIQNRDIHIQFIKHFIISSRDIEYLLKKWK</sequence>
<gene>
    <name evidence="2" type="ORF">TTHERM_00842690</name>
</gene>
<dbReference type="AlphaFoldDB" id="I7M4H4"/>
<feature type="region of interest" description="Disordered" evidence="1">
    <location>
        <begin position="113"/>
        <end position="190"/>
    </location>
</feature>
<dbReference type="Proteomes" id="UP000009168">
    <property type="component" value="Unassembled WGS sequence"/>
</dbReference>
<feature type="compositionally biased region" description="Low complexity" evidence="1">
    <location>
        <begin position="123"/>
        <end position="148"/>
    </location>
</feature>
<evidence type="ECO:0000256" key="1">
    <source>
        <dbReference type="SAM" id="MobiDB-lite"/>
    </source>
</evidence>
<reference evidence="3" key="1">
    <citation type="journal article" date="2006" name="PLoS Biol.">
        <title>Macronuclear genome sequence of the ciliate Tetrahymena thermophila, a model eukaryote.</title>
        <authorList>
            <person name="Eisen J.A."/>
            <person name="Coyne R.S."/>
            <person name="Wu M."/>
            <person name="Wu D."/>
            <person name="Thiagarajan M."/>
            <person name="Wortman J.R."/>
            <person name="Badger J.H."/>
            <person name="Ren Q."/>
            <person name="Amedeo P."/>
            <person name="Jones K.M."/>
            <person name="Tallon L.J."/>
            <person name="Delcher A.L."/>
            <person name="Salzberg S.L."/>
            <person name="Silva J.C."/>
            <person name="Haas B.J."/>
            <person name="Majoros W.H."/>
            <person name="Farzad M."/>
            <person name="Carlton J.M."/>
            <person name="Smith R.K. Jr."/>
            <person name="Garg J."/>
            <person name="Pearlman R.E."/>
            <person name="Karrer K.M."/>
            <person name="Sun L."/>
            <person name="Manning G."/>
            <person name="Elde N.C."/>
            <person name="Turkewitz A.P."/>
            <person name="Asai D.J."/>
            <person name="Wilkes D.E."/>
            <person name="Wang Y."/>
            <person name="Cai H."/>
            <person name="Collins K."/>
            <person name="Stewart B.A."/>
            <person name="Lee S.R."/>
            <person name="Wilamowska K."/>
            <person name="Weinberg Z."/>
            <person name="Ruzzo W.L."/>
            <person name="Wloga D."/>
            <person name="Gaertig J."/>
            <person name="Frankel J."/>
            <person name="Tsao C.-C."/>
            <person name="Gorovsky M.A."/>
            <person name="Keeling P.J."/>
            <person name="Waller R.F."/>
            <person name="Patron N.J."/>
            <person name="Cherry J.M."/>
            <person name="Stover N.A."/>
            <person name="Krieger C.J."/>
            <person name="del Toro C."/>
            <person name="Ryder H.F."/>
            <person name="Williamson S.C."/>
            <person name="Barbeau R.A."/>
            <person name="Hamilton E.P."/>
            <person name="Orias E."/>
        </authorList>
    </citation>
    <scope>NUCLEOTIDE SEQUENCE [LARGE SCALE GENOMIC DNA]</scope>
    <source>
        <strain evidence="3">SB210</strain>
    </source>
</reference>
<dbReference type="GeneID" id="7842143"/>
<accession>I7M4H4</accession>
<keyword evidence="3" id="KW-1185">Reference proteome</keyword>
<evidence type="ECO:0000313" key="3">
    <source>
        <dbReference type="Proteomes" id="UP000009168"/>
    </source>
</evidence>
<dbReference type="RefSeq" id="XP_001027285.2">
    <property type="nucleotide sequence ID" value="XM_001027285.3"/>
</dbReference>
<protein>
    <submittedName>
        <fullName evidence="2">Uncharacterized protein</fullName>
    </submittedName>
</protein>
<dbReference type="InParanoid" id="I7M4H4"/>
<dbReference type="KEGG" id="tet:TTHERM_00842690"/>
<proteinExistence type="predicted"/>
<organism evidence="2 3">
    <name type="scientific">Tetrahymena thermophila (strain SB210)</name>
    <dbReference type="NCBI Taxonomy" id="312017"/>
    <lineage>
        <taxon>Eukaryota</taxon>
        <taxon>Sar</taxon>
        <taxon>Alveolata</taxon>
        <taxon>Ciliophora</taxon>
        <taxon>Intramacronucleata</taxon>
        <taxon>Oligohymenophorea</taxon>
        <taxon>Hymenostomatida</taxon>
        <taxon>Tetrahymenina</taxon>
        <taxon>Tetrahymenidae</taxon>
        <taxon>Tetrahymena</taxon>
    </lineage>
</organism>
<feature type="compositionally biased region" description="Polar residues" evidence="1">
    <location>
        <begin position="156"/>
        <end position="170"/>
    </location>
</feature>
<evidence type="ECO:0000313" key="2">
    <source>
        <dbReference type="EMBL" id="EAS07043.2"/>
    </source>
</evidence>
<name>I7M4H4_TETTS</name>
<dbReference type="EMBL" id="GG662249">
    <property type="protein sequence ID" value="EAS07043.2"/>
    <property type="molecule type" value="Genomic_DNA"/>
</dbReference>